<dbReference type="EC" id="3.4.24.-" evidence="15"/>
<dbReference type="InterPro" id="IPR008915">
    <property type="entry name" value="Peptidase_M50"/>
</dbReference>
<keyword evidence="6" id="KW-0479">Metal-binding</keyword>
<evidence type="ECO:0000256" key="10">
    <source>
        <dbReference type="ARBA" id="ARBA00023049"/>
    </source>
</evidence>
<evidence type="ECO:0000313" key="16">
    <source>
        <dbReference type="Proteomes" id="UP000316213"/>
    </source>
</evidence>
<evidence type="ECO:0000256" key="1">
    <source>
        <dbReference type="ARBA" id="ARBA00001947"/>
    </source>
</evidence>
<evidence type="ECO:0000256" key="2">
    <source>
        <dbReference type="ARBA" id="ARBA00004141"/>
    </source>
</evidence>
<feature type="transmembrane region" description="Helical" evidence="13">
    <location>
        <begin position="142"/>
        <end position="163"/>
    </location>
</feature>
<evidence type="ECO:0000256" key="7">
    <source>
        <dbReference type="ARBA" id="ARBA00022801"/>
    </source>
</evidence>
<keyword evidence="4" id="KW-0645">Protease</keyword>
<comment type="subcellular location">
    <subcellularLocation>
        <location evidence="2">Membrane</location>
        <topology evidence="2">Multi-pass membrane protein</topology>
    </subcellularLocation>
</comment>
<evidence type="ECO:0000256" key="5">
    <source>
        <dbReference type="ARBA" id="ARBA00022692"/>
    </source>
</evidence>
<dbReference type="CDD" id="cd06160">
    <property type="entry name" value="S2P-M50_like_2"/>
    <property type="match status" value="1"/>
</dbReference>
<protein>
    <submittedName>
        <fullName evidence="15">Stage IV sporulation protein FB</fullName>
        <ecNumber evidence="15">3.4.24.-</ecNumber>
    </submittedName>
</protein>
<comment type="cofactor">
    <cofactor evidence="1">
        <name>Zn(2+)</name>
        <dbReference type="ChEBI" id="CHEBI:29105"/>
    </cofactor>
</comment>
<evidence type="ECO:0000256" key="13">
    <source>
        <dbReference type="SAM" id="Phobius"/>
    </source>
</evidence>
<dbReference type="EMBL" id="SJPM01000002">
    <property type="protein sequence ID" value="TWU01982.1"/>
    <property type="molecule type" value="Genomic_DNA"/>
</dbReference>
<dbReference type="Proteomes" id="UP000316213">
    <property type="component" value="Unassembled WGS sequence"/>
</dbReference>
<evidence type="ECO:0000259" key="14">
    <source>
        <dbReference type="Pfam" id="PF02163"/>
    </source>
</evidence>
<keyword evidence="10" id="KW-0482">Metalloprotease</keyword>
<evidence type="ECO:0000256" key="3">
    <source>
        <dbReference type="ARBA" id="ARBA00007931"/>
    </source>
</evidence>
<dbReference type="Pfam" id="PF02163">
    <property type="entry name" value="Peptidase_M50"/>
    <property type="match status" value="1"/>
</dbReference>
<feature type="region of interest" description="Disordered" evidence="12">
    <location>
        <begin position="1"/>
        <end position="20"/>
    </location>
</feature>
<feature type="transmembrane region" description="Helical" evidence="13">
    <location>
        <begin position="317"/>
        <end position="340"/>
    </location>
</feature>
<organism evidence="15 16">
    <name type="scientific">Neorhodopirellula pilleata</name>
    <dbReference type="NCBI Taxonomy" id="2714738"/>
    <lineage>
        <taxon>Bacteria</taxon>
        <taxon>Pseudomonadati</taxon>
        <taxon>Planctomycetota</taxon>
        <taxon>Planctomycetia</taxon>
        <taxon>Pirellulales</taxon>
        <taxon>Pirellulaceae</taxon>
        <taxon>Neorhodopirellula</taxon>
    </lineage>
</organism>
<evidence type="ECO:0000256" key="4">
    <source>
        <dbReference type="ARBA" id="ARBA00022670"/>
    </source>
</evidence>
<reference evidence="15 16" key="1">
    <citation type="submission" date="2019-02" db="EMBL/GenBank/DDBJ databases">
        <title>Deep-cultivation of Planctomycetes and their phenomic and genomic characterization uncovers novel biology.</title>
        <authorList>
            <person name="Wiegand S."/>
            <person name="Jogler M."/>
            <person name="Boedeker C."/>
            <person name="Pinto D."/>
            <person name="Vollmers J."/>
            <person name="Rivas-Marin E."/>
            <person name="Kohn T."/>
            <person name="Peeters S.H."/>
            <person name="Heuer A."/>
            <person name="Rast P."/>
            <person name="Oberbeckmann S."/>
            <person name="Bunk B."/>
            <person name="Jeske O."/>
            <person name="Meyerdierks A."/>
            <person name="Storesund J.E."/>
            <person name="Kallscheuer N."/>
            <person name="Luecker S."/>
            <person name="Lage O.M."/>
            <person name="Pohl T."/>
            <person name="Merkel B.J."/>
            <person name="Hornburger P."/>
            <person name="Mueller R.-W."/>
            <person name="Bruemmer F."/>
            <person name="Labrenz M."/>
            <person name="Spormann A.M."/>
            <person name="Op Den Camp H."/>
            <person name="Overmann J."/>
            <person name="Amann R."/>
            <person name="Jetten M.S.M."/>
            <person name="Mascher T."/>
            <person name="Medema M.H."/>
            <person name="Devos D.P."/>
            <person name="Kaster A.-K."/>
            <person name="Ovreas L."/>
            <person name="Rohde M."/>
            <person name="Galperin M.Y."/>
            <person name="Jogler C."/>
        </authorList>
    </citation>
    <scope>NUCLEOTIDE SEQUENCE [LARGE SCALE GENOMIC DNA]</scope>
    <source>
        <strain evidence="15 16">Pla100</strain>
    </source>
</reference>
<evidence type="ECO:0000256" key="9">
    <source>
        <dbReference type="ARBA" id="ARBA00022989"/>
    </source>
</evidence>
<dbReference type="AlphaFoldDB" id="A0A5C6ASM1"/>
<feature type="transmembrane region" description="Helical" evidence="13">
    <location>
        <begin position="183"/>
        <end position="203"/>
    </location>
</feature>
<dbReference type="OrthoDB" id="9781963at2"/>
<sequence length="805" mass="89611">MSNTDHDPPDTATPRNPFLVSASDSGGSADPFFQSPPIQWSPGQLVSGELIQAVRTIETKNTGGFTKLLVLFVSLGLFVAAGIAWWTPQMIAILVAVLLFHEAGHYLAMKAFGYRNVKMFFIPFLGAAVSGRHFNIAGWKKALVYLAGPLPGIIAALPLMWIGSAQQIDWMFELGGMSLFLNALNLLPIMPLDGGWIMHLTVFSRSPLLELLARMLGIVIMLAFAFFIGSRILFFFAIPLIISLPTTFRVSKLIRQMRDRPLPAPERDEIPEDAIKLLNQEMQSTALSEVATPQKAALIVQIYESLIVRPPGAVATLAIWLMYGGSFMAALVGGTTMFAMREFFWGGFFSDGMFDSTSQVVTLDVSDTQFFLGDEPIEASLLGVARFDSPGELNAKLKQMNPEDREQYTHVRIGNVLLATVPKKSDRPLNEFATASAQDDEDEFDAGAFRERMKAMFKPVDPKDTWLAPMVVSSPVTNQSHNPSPSTANGPVPGRPIVHVISGMHHDSIQLLCRAPNPQEAKRIVETDFQMVGVTADRLYLPTWSPIDPPTDQQLANRKVLQTLVNGITLESAPQLFEMRNKLYQAQYKDYDGESPDQDAMVASTRAATFQAKVRALEAKYTADLIDELSGEQAEVARQYQAFQSATHQHAKHIEERQIAREKKRQELGESFDDFDYEENENLYPTMDQFLDPENRFLGFGDSSQPHYAFAAHVSGEVMTADQYAHAIDPDAFDDETTQDEWEEGEWEDTNNEAMESESGEFVSLYLHRASDYTATVSAIIAHLQRQGFTDFSLHYVIPTSDFDK</sequence>
<comment type="caution">
    <text evidence="15">The sequence shown here is derived from an EMBL/GenBank/DDBJ whole genome shotgun (WGS) entry which is preliminary data.</text>
</comment>
<keyword evidence="5 13" id="KW-0812">Transmembrane</keyword>
<keyword evidence="11 13" id="KW-0472">Membrane</keyword>
<feature type="transmembrane region" description="Helical" evidence="13">
    <location>
        <begin position="91"/>
        <end position="109"/>
    </location>
</feature>
<dbReference type="PANTHER" id="PTHR39188:SF3">
    <property type="entry name" value="STAGE IV SPORULATION PROTEIN FB"/>
    <property type="match status" value="1"/>
</dbReference>
<gene>
    <name evidence="15" type="primary">spoIVFB</name>
    <name evidence="15" type="ORF">Pla100_17180</name>
</gene>
<dbReference type="GO" id="GO:0006508">
    <property type="term" value="P:proteolysis"/>
    <property type="evidence" value="ECO:0007669"/>
    <property type="project" value="UniProtKB-KW"/>
</dbReference>
<dbReference type="PANTHER" id="PTHR39188">
    <property type="entry name" value="MEMBRANE-ASSOCIATED ZINC METALLOPROTEASE M50B"/>
    <property type="match status" value="1"/>
</dbReference>
<keyword evidence="8" id="KW-0862">Zinc</keyword>
<evidence type="ECO:0000256" key="12">
    <source>
        <dbReference type="SAM" id="MobiDB-lite"/>
    </source>
</evidence>
<dbReference type="GO" id="GO:0046872">
    <property type="term" value="F:metal ion binding"/>
    <property type="evidence" value="ECO:0007669"/>
    <property type="project" value="UniProtKB-KW"/>
</dbReference>
<proteinExistence type="inferred from homology"/>
<keyword evidence="7 15" id="KW-0378">Hydrolase</keyword>
<evidence type="ECO:0000256" key="8">
    <source>
        <dbReference type="ARBA" id="ARBA00022833"/>
    </source>
</evidence>
<dbReference type="RefSeq" id="WP_146577174.1">
    <property type="nucleotide sequence ID" value="NZ_SJPM01000002.1"/>
</dbReference>
<evidence type="ECO:0000256" key="11">
    <source>
        <dbReference type="ARBA" id="ARBA00023136"/>
    </source>
</evidence>
<evidence type="ECO:0000256" key="6">
    <source>
        <dbReference type="ARBA" id="ARBA00022723"/>
    </source>
</evidence>
<keyword evidence="16" id="KW-1185">Reference proteome</keyword>
<accession>A0A5C6ASM1</accession>
<feature type="transmembrane region" description="Helical" evidence="13">
    <location>
        <begin position="215"/>
        <end position="242"/>
    </location>
</feature>
<keyword evidence="9 13" id="KW-1133">Transmembrane helix</keyword>
<dbReference type="GO" id="GO:0008237">
    <property type="term" value="F:metallopeptidase activity"/>
    <property type="evidence" value="ECO:0007669"/>
    <property type="project" value="UniProtKB-KW"/>
</dbReference>
<name>A0A5C6ASM1_9BACT</name>
<evidence type="ECO:0000313" key="15">
    <source>
        <dbReference type="EMBL" id="TWU01982.1"/>
    </source>
</evidence>
<feature type="domain" description="Peptidase M50" evidence="14">
    <location>
        <begin position="90"/>
        <end position="163"/>
    </location>
</feature>
<comment type="similarity">
    <text evidence="3">Belongs to the peptidase M50B family.</text>
</comment>
<dbReference type="GO" id="GO:0016020">
    <property type="term" value="C:membrane"/>
    <property type="evidence" value="ECO:0007669"/>
    <property type="project" value="UniProtKB-SubCell"/>
</dbReference>
<feature type="transmembrane region" description="Helical" evidence="13">
    <location>
        <begin position="65"/>
        <end position="85"/>
    </location>
</feature>